<dbReference type="EMBL" id="MN740360">
    <property type="protein sequence ID" value="QHU02561.1"/>
    <property type="molecule type" value="Genomic_DNA"/>
</dbReference>
<organism evidence="1">
    <name type="scientific">viral metagenome</name>
    <dbReference type="NCBI Taxonomy" id="1070528"/>
    <lineage>
        <taxon>unclassified sequences</taxon>
        <taxon>metagenomes</taxon>
        <taxon>organismal metagenomes</taxon>
    </lineage>
</organism>
<name>A0A6C0JCH2_9ZZZZ</name>
<evidence type="ECO:0000313" key="1">
    <source>
        <dbReference type="EMBL" id="QHU02561.1"/>
    </source>
</evidence>
<accession>A0A6C0JCH2</accession>
<proteinExistence type="predicted"/>
<protein>
    <submittedName>
        <fullName evidence="1">Uncharacterized protein</fullName>
    </submittedName>
</protein>
<reference evidence="1" key="1">
    <citation type="journal article" date="2020" name="Nature">
        <title>Giant virus diversity and host interactions through global metagenomics.</title>
        <authorList>
            <person name="Schulz F."/>
            <person name="Roux S."/>
            <person name="Paez-Espino D."/>
            <person name="Jungbluth S."/>
            <person name="Walsh D.A."/>
            <person name="Denef V.J."/>
            <person name="McMahon K.D."/>
            <person name="Konstantinidis K.T."/>
            <person name="Eloe-Fadrosh E.A."/>
            <person name="Kyrpides N.C."/>
            <person name="Woyke T."/>
        </authorList>
    </citation>
    <scope>NUCLEOTIDE SEQUENCE</scope>
    <source>
        <strain evidence="1">GVMAG-M-3300025880-76</strain>
    </source>
</reference>
<dbReference type="AlphaFoldDB" id="A0A6C0JCH2"/>
<sequence>MAFNEPDVITLDGRKEDYELNLKREQAELAILSIACIVLSITIGVL</sequence>